<dbReference type="InterPro" id="IPR032710">
    <property type="entry name" value="NTF2-like_dom_sf"/>
</dbReference>
<dbReference type="PROSITE" id="PS50102">
    <property type="entry name" value="RRM"/>
    <property type="match status" value="1"/>
</dbReference>
<dbReference type="FunFam" id="3.10.450.50:FF:000003">
    <property type="entry name" value="Nuclear transport factor 2 family protein"/>
    <property type="match status" value="1"/>
</dbReference>
<evidence type="ECO:0000256" key="2">
    <source>
        <dbReference type="PROSITE-ProRule" id="PRU00176"/>
    </source>
</evidence>
<dbReference type="PANTHER" id="PTHR10693:SF45">
    <property type="entry name" value="NUCLEAR TRANSPORT FACTOR 2 (NTF2) FAMILY PROTEIN WITH RNA BINDING (RRM-RBD-RNP MOTIFS) DOMAIN-CONTAINING PROTEIN"/>
    <property type="match status" value="1"/>
</dbReference>
<evidence type="ECO:0000256" key="1">
    <source>
        <dbReference type="ARBA" id="ARBA00022884"/>
    </source>
</evidence>
<dbReference type="SMART" id="SM00360">
    <property type="entry name" value="RRM"/>
    <property type="match status" value="1"/>
</dbReference>
<evidence type="ECO:0000313" key="6">
    <source>
        <dbReference type="EMBL" id="EEF50738.1"/>
    </source>
</evidence>
<evidence type="ECO:0000256" key="3">
    <source>
        <dbReference type="SAM" id="MobiDB-lite"/>
    </source>
</evidence>
<dbReference type="Gene3D" id="3.10.450.50">
    <property type="match status" value="1"/>
</dbReference>
<dbReference type="Proteomes" id="UP000008311">
    <property type="component" value="Unassembled WGS sequence"/>
</dbReference>
<feature type="compositionally biased region" description="Gly residues" evidence="3">
    <location>
        <begin position="469"/>
        <end position="483"/>
    </location>
</feature>
<dbReference type="InterPro" id="IPR000504">
    <property type="entry name" value="RRM_dom"/>
</dbReference>
<dbReference type="Pfam" id="PF02136">
    <property type="entry name" value="NTF2"/>
    <property type="match status" value="1"/>
</dbReference>
<feature type="domain" description="NTF2" evidence="5">
    <location>
        <begin position="19"/>
        <end position="135"/>
    </location>
</feature>
<dbReference type="EMBL" id="EQ973775">
    <property type="protein sequence ID" value="EEF50738.1"/>
    <property type="molecule type" value="Genomic_DNA"/>
</dbReference>
<name>B9RED0_RICCO</name>
<keyword evidence="7" id="KW-1185">Reference proteome</keyword>
<feature type="region of interest" description="Disordered" evidence="3">
    <location>
        <begin position="395"/>
        <end position="493"/>
    </location>
</feature>
<sequence>MATQAEESTSTPRPPAQVVGNAFVEQYYNMLSKSPENVHKFYQNSSVISRPDSDGLMSSVSTLDGIDKMILSVDYKNYVVEILTTDAQESFGDGVIVLVTGFFTGKDNIRRKFAQVFFLEPQGHSYYVLNDVLRYVGEEEVASININDGDDTTPTAPETPDSEPTLVSDNSVHDNVIASLEEDTVQAEESSHPLDNGNISTVDEEAVSIHSVGTTQSDGNPVSAGTEQSDALPVSDVVGSTVQEDAPKKSYASVANALNYKKQPFQQRVLPAKPVKQFQAPVVATVAPEVLPPPANNKFLDKNNSQVKGYSIFVANLPMNATVEQLKETFEKFGPIKPNGVQVRSYKQEKNCFGFVEFESANSMQSALEVSSIEIGGRQAHIEEKKGKHIYINLPPHTQTQTLPYVANTEGSKPPPRKTGSRGDNYRNRGNSGGRGYGRNEFDNQDGLSGQSRGTSRRNGEGNQKVYQNGGGRAPRQGPGQGEGQAQAEGGKN</sequence>
<evidence type="ECO:0000259" key="4">
    <source>
        <dbReference type="PROSITE" id="PS50102"/>
    </source>
</evidence>
<feature type="region of interest" description="Disordered" evidence="3">
    <location>
        <begin position="144"/>
        <end position="169"/>
    </location>
</feature>
<dbReference type="CDD" id="cd00590">
    <property type="entry name" value="RRM_SF"/>
    <property type="match status" value="1"/>
</dbReference>
<dbReference type="PANTHER" id="PTHR10693">
    <property type="entry name" value="RAS GTPASE-ACTIVATING PROTEIN-BINDING PROTEIN"/>
    <property type="match status" value="1"/>
</dbReference>
<organism evidence="6 7">
    <name type="scientific">Ricinus communis</name>
    <name type="common">Castor bean</name>
    <dbReference type="NCBI Taxonomy" id="3988"/>
    <lineage>
        <taxon>Eukaryota</taxon>
        <taxon>Viridiplantae</taxon>
        <taxon>Streptophyta</taxon>
        <taxon>Embryophyta</taxon>
        <taxon>Tracheophyta</taxon>
        <taxon>Spermatophyta</taxon>
        <taxon>Magnoliopsida</taxon>
        <taxon>eudicotyledons</taxon>
        <taxon>Gunneridae</taxon>
        <taxon>Pentapetalae</taxon>
        <taxon>rosids</taxon>
        <taxon>fabids</taxon>
        <taxon>Malpighiales</taxon>
        <taxon>Euphorbiaceae</taxon>
        <taxon>Acalyphoideae</taxon>
        <taxon>Acalypheae</taxon>
        <taxon>Ricinus</taxon>
    </lineage>
</organism>
<evidence type="ECO:0000259" key="5">
    <source>
        <dbReference type="PROSITE" id="PS50177"/>
    </source>
</evidence>
<dbReference type="InterPro" id="IPR012677">
    <property type="entry name" value="Nucleotide-bd_a/b_plait_sf"/>
</dbReference>
<dbReference type="PROSITE" id="PS50177">
    <property type="entry name" value="NTF2_DOMAIN"/>
    <property type="match status" value="1"/>
</dbReference>
<dbReference type="Gene3D" id="3.30.70.330">
    <property type="match status" value="1"/>
</dbReference>
<keyword evidence="1 2" id="KW-0694">RNA-binding</keyword>
<dbReference type="InterPro" id="IPR035979">
    <property type="entry name" value="RBD_domain_sf"/>
</dbReference>
<dbReference type="AlphaFoldDB" id="B9RED0"/>
<dbReference type="InterPro" id="IPR018222">
    <property type="entry name" value="Nuclear_transport_factor_2_euk"/>
</dbReference>
<reference evidence="7" key="1">
    <citation type="journal article" date="2010" name="Nat. Biotechnol.">
        <title>Draft genome sequence of the oilseed species Ricinus communis.</title>
        <authorList>
            <person name="Chan A.P."/>
            <person name="Crabtree J."/>
            <person name="Zhao Q."/>
            <person name="Lorenzi H."/>
            <person name="Orvis J."/>
            <person name="Puiu D."/>
            <person name="Melake-Berhan A."/>
            <person name="Jones K.M."/>
            <person name="Redman J."/>
            <person name="Chen G."/>
            <person name="Cahoon E.B."/>
            <person name="Gedil M."/>
            <person name="Stanke M."/>
            <person name="Haas B.J."/>
            <person name="Wortman J.R."/>
            <person name="Fraser-Liggett C.M."/>
            <person name="Ravel J."/>
            <person name="Rabinowicz P.D."/>
        </authorList>
    </citation>
    <scope>NUCLEOTIDE SEQUENCE [LARGE SCALE GENOMIC DNA]</scope>
    <source>
        <strain evidence="7">cv. Hale</strain>
    </source>
</reference>
<dbReference type="CDD" id="cd00780">
    <property type="entry name" value="NTF2"/>
    <property type="match status" value="1"/>
</dbReference>
<dbReference type="InParanoid" id="B9RED0"/>
<dbReference type="eggNOG" id="KOG0116">
    <property type="taxonomic scope" value="Eukaryota"/>
</dbReference>
<feature type="domain" description="RRM" evidence="4">
    <location>
        <begin position="310"/>
        <end position="397"/>
    </location>
</feature>
<protein>
    <submittedName>
        <fullName evidence="6">RNA binding protein, putative</fullName>
    </submittedName>
</protein>
<evidence type="ECO:0000313" key="7">
    <source>
        <dbReference type="Proteomes" id="UP000008311"/>
    </source>
</evidence>
<dbReference type="Pfam" id="PF00076">
    <property type="entry name" value="RRM_1"/>
    <property type="match status" value="1"/>
</dbReference>
<dbReference type="GO" id="GO:0003729">
    <property type="term" value="F:mRNA binding"/>
    <property type="evidence" value="ECO:0000318"/>
    <property type="project" value="GO_Central"/>
</dbReference>
<feature type="compositionally biased region" description="Low complexity" evidence="3">
    <location>
        <begin position="484"/>
        <end position="493"/>
    </location>
</feature>
<dbReference type="SUPFAM" id="SSF54928">
    <property type="entry name" value="RNA-binding domain, RBD"/>
    <property type="match status" value="1"/>
</dbReference>
<dbReference type="InterPro" id="IPR002075">
    <property type="entry name" value="NTF2_dom"/>
</dbReference>
<dbReference type="STRING" id="3988.B9RED0"/>
<accession>B9RED0</accession>
<proteinExistence type="predicted"/>
<dbReference type="SUPFAM" id="SSF54427">
    <property type="entry name" value="NTF2-like"/>
    <property type="match status" value="1"/>
</dbReference>
<gene>
    <name evidence="6" type="ORF">RCOM_1620520</name>
</gene>
<dbReference type="InterPro" id="IPR039539">
    <property type="entry name" value="Ras_GTPase_bind_prot"/>
</dbReference>
<feature type="compositionally biased region" description="Low complexity" evidence="3">
    <location>
        <begin position="152"/>
        <end position="165"/>
    </location>
</feature>
<dbReference type="GO" id="GO:0005829">
    <property type="term" value="C:cytosol"/>
    <property type="evidence" value="ECO:0000318"/>
    <property type="project" value="GO_Central"/>
</dbReference>